<reference evidence="2" key="2">
    <citation type="submission" date="2013-09" db="EMBL/GenBank/DDBJ databases">
        <title>Draft genome sequence of Anaerotruncus colihominis(DSM 17241).</title>
        <authorList>
            <person name="Sudarsanam P."/>
            <person name="Ley R."/>
            <person name="Guruge J."/>
            <person name="Turnbaugh P.J."/>
            <person name="Mahowald M."/>
            <person name="Liep D."/>
            <person name="Gordon J."/>
        </authorList>
    </citation>
    <scope>NUCLEOTIDE SEQUENCE</scope>
    <source>
        <strain evidence="2">DSM 17241</strain>
    </source>
</reference>
<evidence type="ECO:0000313" key="2">
    <source>
        <dbReference type="EMBL" id="EDS11847.1"/>
    </source>
</evidence>
<comment type="caution">
    <text evidence="2">The sequence shown here is derived from an EMBL/GenBank/DDBJ whole genome shotgun (WGS) entry which is preliminary data.</text>
</comment>
<organism evidence="2 3">
    <name type="scientific">Anaerotruncus colihominis DSM 17241</name>
    <dbReference type="NCBI Taxonomy" id="445972"/>
    <lineage>
        <taxon>Bacteria</taxon>
        <taxon>Bacillati</taxon>
        <taxon>Bacillota</taxon>
        <taxon>Clostridia</taxon>
        <taxon>Eubacteriales</taxon>
        <taxon>Oscillospiraceae</taxon>
        <taxon>Anaerotruncus</taxon>
    </lineage>
</organism>
<feature type="region of interest" description="Disordered" evidence="1">
    <location>
        <begin position="30"/>
        <end position="52"/>
    </location>
</feature>
<evidence type="ECO:0000313" key="3">
    <source>
        <dbReference type="Proteomes" id="UP000003803"/>
    </source>
</evidence>
<sequence>MYNYIHFQTLFDKFCRIMYNITGVVTDGTPGHGPAIGGQPPARTAFRPKMAV</sequence>
<proteinExistence type="predicted"/>
<dbReference type="Proteomes" id="UP000003803">
    <property type="component" value="Unassembled WGS sequence"/>
</dbReference>
<name>B0P9G0_9FIRM</name>
<keyword evidence="3" id="KW-1185">Reference proteome</keyword>
<gene>
    <name evidence="2" type="ORF">ANACOL_01427</name>
</gene>
<dbReference type="EMBL" id="ABGD02000011">
    <property type="protein sequence ID" value="EDS11847.1"/>
    <property type="molecule type" value="Genomic_DNA"/>
</dbReference>
<dbReference type="AlphaFoldDB" id="B0P9G0"/>
<evidence type="ECO:0000256" key="1">
    <source>
        <dbReference type="SAM" id="MobiDB-lite"/>
    </source>
</evidence>
<accession>B0P9G0</accession>
<reference evidence="2" key="1">
    <citation type="submission" date="2007-11" db="EMBL/GenBank/DDBJ databases">
        <authorList>
            <person name="Fulton L."/>
            <person name="Clifton S."/>
            <person name="Fulton B."/>
            <person name="Xu J."/>
            <person name="Minx P."/>
            <person name="Pepin K.H."/>
            <person name="Johnson M."/>
            <person name="Thiruvilangam P."/>
            <person name="Bhonagiri V."/>
            <person name="Nash W.E."/>
            <person name="Mardis E.R."/>
            <person name="Wilson R.K."/>
        </authorList>
    </citation>
    <scope>NUCLEOTIDE SEQUENCE [LARGE SCALE GENOMIC DNA]</scope>
    <source>
        <strain evidence="2">DSM 17241</strain>
    </source>
</reference>
<protein>
    <submittedName>
        <fullName evidence="2">Uncharacterized protein</fullName>
    </submittedName>
</protein>
<dbReference type="HOGENOM" id="CLU_3076120_0_0_9"/>